<keyword evidence="1" id="KW-0812">Transmembrane</keyword>
<sequence length="144" mass="16718">MKLKIILTFCGIVLMVFLGLFYFSLRNNTQDISGKEPYRFALHKTLLTKRKVILARNLSGLHTPREYLLTEDRRLSEGIREIEVVPPGTEMIFDRAVMHTNKTNGLSRSLLIGRVWVRSLDKEVVFEYEWGTLSRTCTEPPCDR</sequence>
<name>A0A1K1PUY9_9FLAO</name>
<gene>
    <name evidence="2" type="ORF">SAMN02927921_02036</name>
</gene>
<protein>
    <submittedName>
        <fullName evidence="2">Uncharacterized protein</fullName>
    </submittedName>
</protein>
<evidence type="ECO:0000313" key="2">
    <source>
        <dbReference type="EMBL" id="SFW51345.1"/>
    </source>
</evidence>
<evidence type="ECO:0000256" key="1">
    <source>
        <dbReference type="SAM" id="Phobius"/>
    </source>
</evidence>
<keyword evidence="1" id="KW-1133">Transmembrane helix</keyword>
<dbReference type="EMBL" id="FPJE01000010">
    <property type="protein sequence ID" value="SFW51345.1"/>
    <property type="molecule type" value="Genomic_DNA"/>
</dbReference>
<proteinExistence type="predicted"/>
<reference evidence="2 3" key="1">
    <citation type="submission" date="2016-11" db="EMBL/GenBank/DDBJ databases">
        <authorList>
            <person name="Jaros S."/>
            <person name="Januszkiewicz K."/>
            <person name="Wedrychowicz H."/>
        </authorList>
    </citation>
    <scope>NUCLEOTIDE SEQUENCE [LARGE SCALE GENOMIC DNA]</scope>
    <source>
        <strain evidence="2 3">CGMCC 1.12145</strain>
    </source>
</reference>
<keyword evidence="3" id="KW-1185">Reference proteome</keyword>
<accession>A0A1K1PUY9</accession>
<keyword evidence="1" id="KW-0472">Membrane</keyword>
<organism evidence="2 3">
    <name type="scientific">Sinomicrobium oceani</name>
    <dbReference type="NCBI Taxonomy" id="1150368"/>
    <lineage>
        <taxon>Bacteria</taxon>
        <taxon>Pseudomonadati</taxon>
        <taxon>Bacteroidota</taxon>
        <taxon>Flavobacteriia</taxon>
        <taxon>Flavobacteriales</taxon>
        <taxon>Flavobacteriaceae</taxon>
        <taxon>Sinomicrobium</taxon>
    </lineage>
</organism>
<dbReference type="STRING" id="1150368.SAMN02927921_02036"/>
<dbReference type="Proteomes" id="UP000182248">
    <property type="component" value="Unassembled WGS sequence"/>
</dbReference>
<feature type="transmembrane region" description="Helical" evidence="1">
    <location>
        <begin position="6"/>
        <end position="25"/>
    </location>
</feature>
<dbReference type="RefSeq" id="WP_072317265.1">
    <property type="nucleotide sequence ID" value="NZ_FPJE01000010.1"/>
</dbReference>
<evidence type="ECO:0000313" key="3">
    <source>
        <dbReference type="Proteomes" id="UP000182248"/>
    </source>
</evidence>
<dbReference type="AlphaFoldDB" id="A0A1K1PUY9"/>